<gene>
    <name evidence="4" type="ORF">A0H81_11319</name>
</gene>
<dbReference type="Proteomes" id="UP000092993">
    <property type="component" value="Unassembled WGS sequence"/>
</dbReference>
<evidence type="ECO:0000256" key="1">
    <source>
        <dbReference type="ARBA" id="ARBA00007596"/>
    </source>
</evidence>
<dbReference type="OrthoDB" id="275534at2759"/>
<accession>A0A1C7LXI4</accession>
<dbReference type="GO" id="GO:1990904">
    <property type="term" value="C:ribonucleoprotein complex"/>
    <property type="evidence" value="ECO:0007669"/>
    <property type="project" value="UniProtKB-KW"/>
</dbReference>
<reference evidence="4 5" key="1">
    <citation type="submission" date="2016-03" db="EMBL/GenBank/DDBJ databases">
        <title>Whole genome sequencing of Grifola frondosa 9006-11.</title>
        <authorList>
            <person name="Min B."/>
            <person name="Park H."/>
            <person name="Kim J.-G."/>
            <person name="Cho H."/>
            <person name="Oh Y.-L."/>
            <person name="Kong W.-S."/>
            <person name="Choi I.-G."/>
        </authorList>
    </citation>
    <scope>NUCLEOTIDE SEQUENCE [LARGE SCALE GENOMIC DNA]</scope>
    <source>
        <strain evidence="4 5">9006-11</strain>
    </source>
</reference>
<proteinExistence type="inferred from homology"/>
<protein>
    <submittedName>
        <fullName evidence="4">Uncharacterized protein</fullName>
    </submittedName>
</protein>
<keyword evidence="5" id="KW-1185">Reference proteome</keyword>
<dbReference type="AlphaFoldDB" id="A0A1C7LXI4"/>
<name>A0A1C7LXI4_GRIFR</name>
<organism evidence="4 5">
    <name type="scientific">Grifola frondosa</name>
    <name type="common">Maitake</name>
    <name type="synonym">Polyporus frondosus</name>
    <dbReference type="NCBI Taxonomy" id="5627"/>
    <lineage>
        <taxon>Eukaryota</taxon>
        <taxon>Fungi</taxon>
        <taxon>Dikarya</taxon>
        <taxon>Basidiomycota</taxon>
        <taxon>Agaricomycotina</taxon>
        <taxon>Agaricomycetes</taxon>
        <taxon>Polyporales</taxon>
        <taxon>Grifolaceae</taxon>
        <taxon>Grifola</taxon>
    </lineage>
</organism>
<keyword evidence="3" id="KW-0687">Ribonucleoprotein</keyword>
<evidence type="ECO:0000313" key="5">
    <source>
        <dbReference type="Proteomes" id="UP000092993"/>
    </source>
</evidence>
<dbReference type="Gene3D" id="2.20.28.120">
    <property type="entry name" value="Ribosomal protein L33"/>
    <property type="match status" value="1"/>
</dbReference>
<comment type="similarity">
    <text evidence="1">Belongs to the bacterial ribosomal protein bL33 family.</text>
</comment>
<comment type="caution">
    <text evidence="4">The sequence shown here is derived from an EMBL/GenBank/DDBJ whole genome shotgun (WGS) entry which is preliminary data.</text>
</comment>
<dbReference type="EMBL" id="LUGG01000019">
    <property type="protein sequence ID" value="OBZ68827.1"/>
    <property type="molecule type" value="Genomic_DNA"/>
</dbReference>
<dbReference type="InterPro" id="IPR038584">
    <property type="entry name" value="Ribosomal_bL33_sf"/>
</dbReference>
<keyword evidence="2" id="KW-0689">Ribosomal protein</keyword>
<evidence type="ECO:0000256" key="2">
    <source>
        <dbReference type="ARBA" id="ARBA00022980"/>
    </source>
</evidence>
<evidence type="ECO:0000313" key="4">
    <source>
        <dbReference type="EMBL" id="OBZ68827.1"/>
    </source>
</evidence>
<evidence type="ECO:0000256" key="3">
    <source>
        <dbReference type="ARBA" id="ARBA00023274"/>
    </source>
</evidence>
<sequence length="173" mass="19429">MLVKRNARHLVGKLSRVVQMVSTAKTGYFYTTERLHVGPRLMEVRYDPVLKNRGLRATMVAVHVDKWPKITSYFSPNQSNPLYAFPSLGVPKISISSPFTLHPADFTGRTIILPLVPPGPLHPTISGQDDLRKCAGTHLLYLMQITIERSSVWPGYQVPNPKSLVLRCVRKLA</sequence>
<dbReference type="GO" id="GO:0005840">
    <property type="term" value="C:ribosome"/>
    <property type="evidence" value="ECO:0007669"/>
    <property type="project" value="UniProtKB-KW"/>
</dbReference>